<keyword evidence="3" id="KW-1185">Reference proteome</keyword>
<dbReference type="HOGENOM" id="CLU_127522_0_0_6"/>
<evidence type="ECO:0000256" key="1">
    <source>
        <dbReference type="SAM" id="MobiDB-lite"/>
    </source>
</evidence>
<name>G3IV29_METTV</name>
<reference evidence="2 3" key="1">
    <citation type="submission" date="2011-06" db="EMBL/GenBank/DDBJ databases">
        <title>Genomic sequence of Methylobacter tundripaludum SV96.</title>
        <authorList>
            <consortium name="US DOE Joint Genome Institute"/>
            <person name="Lucas S."/>
            <person name="Han J."/>
            <person name="Lapidus A."/>
            <person name="Cheng J.-F."/>
            <person name="Goodwin L."/>
            <person name="Pitluck S."/>
            <person name="Held B."/>
            <person name="Detter J.C."/>
            <person name="Han C."/>
            <person name="Tapia R."/>
            <person name="Land M."/>
            <person name="Hauser L."/>
            <person name="Kyrpides N."/>
            <person name="Ivanova N."/>
            <person name="Ovchinnikova G."/>
            <person name="Pagani I."/>
            <person name="Klotz M.G."/>
            <person name="Dispirito A.A."/>
            <person name="Murrell J.C."/>
            <person name="Dunfield P."/>
            <person name="Kalyuzhnaya M.G."/>
            <person name="Svenning M."/>
            <person name="Trotsenko Y.A."/>
            <person name="Stein L.Y."/>
            <person name="Woyke T."/>
        </authorList>
    </citation>
    <scope>NUCLEOTIDE SEQUENCE [LARGE SCALE GENOMIC DNA]</scope>
    <source>
        <strain evidence="3">ATCC BAA-1195 / DSM 17260 / SV96</strain>
    </source>
</reference>
<feature type="region of interest" description="Disordered" evidence="1">
    <location>
        <begin position="162"/>
        <end position="181"/>
    </location>
</feature>
<dbReference type="EMBL" id="JH109152">
    <property type="protein sequence ID" value="EGW22825.1"/>
    <property type="molecule type" value="Genomic_DNA"/>
</dbReference>
<organism evidence="2 3">
    <name type="scientific">Methylobacter tundripaludum (strain ATCC BAA-1195 / DSM 17260 / SV96)</name>
    <dbReference type="NCBI Taxonomy" id="697282"/>
    <lineage>
        <taxon>Bacteria</taxon>
        <taxon>Pseudomonadati</taxon>
        <taxon>Pseudomonadota</taxon>
        <taxon>Gammaproteobacteria</taxon>
        <taxon>Methylococcales</taxon>
        <taxon>Methylococcaceae</taxon>
        <taxon>Methylobacter</taxon>
    </lineage>
</organism>
<gene>
    <name evidence="2" type="ORF">Mettu_1655</name>
</gene>
<dbReference type="STRING" id="697282.Mettu_1655"/>
<proteinExistence type="predicted"/>
<evidence type="ECO:0000313" key="3">
    <source>
        <dbReference type="Proteomes" id="UP000004664"/>
    </source>
</evidence>
<dbReference type="RefSeq" id="WP_006890795.1">
    <property type="nucleotide sequence ID" value="NZ_JH109152.1"/>
</dbReference>
<accession>G3IV29</accession>
<dbReference type="eggNOG" id="COG3245">
    <property type="taxonomic scope" value="Bacteria"/>
</dbReference>
<evidence type="ECO:0000313" key="2">
    <source>
        <dbReference type="EMBL" id="EGW22825.1"/>
    </source>
</evidence>
<sequence precursor="true">MLFPSQPLSIFASVIIGLTLTQPVLAQTASPERLKEVTQRGMHVMPFDLKQTQHIFNKTEAGGLQQVIVRNPPNTQQVELIRQHLSKIAQEFTRGDFSNPAKIHGQDMPGLAELRKAEPGQLRVEYKELETGAEITYSSKEPGVLNAIHRWFDAQLADHGPDAVPGHAHGAMHDMHDMHKQ</sequence>
<dbReference type="OrthoDB" id="5573113at2"/>
<dbReference type="AlphaFoldDB" id="G3IV29"/>
<dbReference type="Proteomes" id="UP000004664">
    <property type="component" value="Unassembled WGS sequence"/>
</dbReference>
<feature type="compositionally biased region" description="Basic and acidic residues" evidence="1">
    <location>
        <begin position="171"/>
        <end position="181"/>
    </location>
</feature>
<protein>
    <submittedName>
        <fullName evidence="2">Cytochrome c family protein</fullName>
    </submittedName>
</protein>